<dbReference type="GeneID" id="111160592"/>
<dbReference type="RefSeq" id="XP_022379494.1">
    <property type="nucleotide sequence ID" value="XM_022523786.1"/>
</dbReference>
<dbReference type="Proteomes" id="UP000248482">
    <property type="component" value="Unplaced"/>
</dbReference>
<protein>
    <submittedName>
        <fullName evidence="4">Carcinoembryonic antigen-related cell adhesion molecule 19</fullName>
    </submittedName>
</protein>
<evidence type="ECO:0000256" key="1">
    <source>
        <dbReference type="SAM" id="MobiDB-lite"/>
    </source>
</evidence>
<keyword evidence="2" id="KW-0812">Transmembrane</keyword>
<gene>
    <name evidence="4" type="primary">LOC111160592</name>
</gene>
<dbReference type="STRING" id="391180.A0A2Y9L7B1"/>
<organism evidence="3 4">
    <name type="scientific">Enhydra lutris kenyoni</name>
    <name type="common">northern sea otter</name>
    <dbReference type="NCBI Taxonomy" id="391180"/>
    <lineage>
        <taxon>Eukaryota</taxon>
        <taxon>Metazoa</taxon>
        <taxon>Chordata</taxon>
        <taxon>Craniata</taxon>
        <taxon>Vertebrata</taxon>
        <taxon>Euteleostomi</taxon>
        <taxon>Mammalia</taxon>
        <taxon>Eutheria</taxon>
        <taxon>Laurasiatheria</taxon>
        <taxon>Carnivora</taxon>
        <taxon>Caniformia</taxon>
        <taxon>Musteloidea</taxon>
        <taxon>Mustelidae</taxon>
        <taxon>Lutrinae</taxon>
        <taxon>Enhydra</taxon>
    </lineage>
</organism>
<dbReference type="AlphaFoldDB" id="A0A2Y9L7B1"/>
<keyword evidence="2" id="KW-1133">Transmembrane helix</keyword>
<evidence type="ECO:0000313" key="3">
    <source>
        <dbReference type="Proteomes" id="UP000248482"/>
    </source>
</evidence>
<feature type="region of interest" description="Disordered" evidence="1">
    <location>
        <begin position="86"/>
        <end position="170"/>
    </location>
</feature>
<keyword evidence="3" id="KW-1185">Reference proteome</keyword>
<evidence type="ECO:0000256" key="2">
    <source>
        <dbReference type="SAM" id="Phobius"/>
    </source>
</evidence>
<name>A0A2Y9L7B1_ENHLU</name>
<dbReference type="KEGG" id="elk:111160592"/>
<feature type="compositionally biased region" description="Polar residues" evidence="1">
    <location>
        <begin position="119"/>
        <end position="146"/>
    </location>
</feature>
<sequence>MVGVGSQVGFVPNLAEELKELPITHLPVSAGIMAALIIGSLAAGSLFVGCIAHLLLTRGWKGQSHRYRGPRGQGSLSVLFPAVSPVASEGPSPWMTPTEKPEAHPSHNAGDQNIYEVMSSPTFLVSPPSDTGSTNTSMPLPQQQPDPDNHPYQDLLNPDPAPYCQLVPTP</sequence>
<dbReference type="CTD" id="56971"/>
<keyword evidence="2" id="KW-0472">Membrane</keyword>
<evidence type="ECO:0000313" key="4">
    <source>
        <dbReference type="RefSeq" id="XP_022379494.1"/>
    </source>
</evidence>
<reference evidence="4" key="1">
    <citation type="submission" date="2025-08" db="UniProtKB">
        <authorList>
            <consortium name="RefSeq"/>
        </authorList>
    </citation>
    <scope>IDENTIFICATION</scope>
    <source>
        <tissue evidence="4">Blood</tissue>
    </source>
</reference>
<proteinExistence type="predicted"/>
<accession>A0A2Y9L7B1</accession>
<dbReference type="OrthoDB" id="9048100at2759"/>
<feature type="transmembrane region" description="Helical" evidence="2">
    <location>
        <begin position="32"/>
        <end position="56"/>
    </location>
</feature>